<dbReference type="Pfam" id="PF05019">
    <property type="entry name" value="Coq4"/>
    <property type="match status" value="1"/>
</dbReference>
<organism evidence="1 2">
    <name type="scientific">Gloeobacter morelensis MG652769</name>
    <dbReference type="NCBI Taxonomy" id="2781736"/>
    <lineage>
        <taxon>Bacteria</taxon>
        <taxon>Bacillati</taxon>
        <taxon>Cyanobacteriota</taxon>
        <taxon>Cyanophyceae</taxon>
        <taxon>Gloeobacterales</taxon>
        <taxon>Gloeobacteraceae</taxon>
        <taxon>Gloeobacter</taxon>
        <taxon>Gloeobacter morelensis</taxon>
    </lineage>
</organism>
<name>A0ABY3PPH3_9CYAN</name>
<gene>
    <name evidence="1" type="ORF">ISF26_04865</name>
</gene>
<keyword evidence="2" id="KW-1185">Reference proteome</keyword>
<dbReference type="PANTHER" id="PTHR12922">
    <property type="entry name" value="UBIQUINONE BIOSYNTHESIS PROTEIN"/>
    <property type="match status" value="1"/>
</dbReference>
<evidence type="ECO:0000313" key="1">
    <source>
        <dbReference type="EMBL" id="UFP95581.1"/>
    </source>
</evidence>
<accession>A0ABY3PPH3</accession>
<dbReference type="InterPro" id="IPR007715">
    <property type="entry name" value="Coq4"/>
</dbReference>
<evidence type="ECO:0000313" key="2">
    <source>
        <dbReference type="Proteomes" id="UP001054846"/>
    </source>
</evidence>
<proteinExistence type="predicted"/>
<dbReference type="RefSeq" id="WP_230842809.1">
    <property type="nucleotide sequence ID" value="NZ_CP063845.1"/>
</dbReference>
<dbReference type="EMBL" id="CP063845">
    <property type="protein sequence ID" value="UFP95581.1"/>
    <property type="molecule type" value="Genomic_DNA"/>
</dbReference>
<sequence>MGYRYINSLATPDSVHKFLELADLAAGSGQDVHNVFELSRKLRAGIQMQLSVQALQQDPASAKMLEEKYVGPPYDIEAMLKMPKGSLGWTYARVMSALGYDPQFYPPAPPSFETDGDYINFRVFKTHDIHHIITGYILDALGELGVISVSVGQFRYPTFLFLDLTALLLSFFTSDKLIEPGMDPRELNQTLGHKFRLISDGIEMGRAAKPLFPIKWEEGLDRPIEQWRQELNIKPVTDGPWSLYADSRLGNALEM</sequence>
<dbReference type="Proteomes" id="UP001054846">
    <property type="component" value="Chromosome"/>
</dbReference>
<protein>
    <submittedName>
        <fullName evidence="1">Pyrroloquinoline quinone biosynthesis protein</fullName>
    </submittedName>
</protein>
<dbReference type="PANTHER" id="PTHR12922:SF7">
    <property type="entry name" value="UBIQUINONE BIOSYNTHESIS PROTEIN COQ4 HOMOLOG, MITOCHONDRIAL"/>
    <property type="match status" value="1"/>
</dbReference>
<reference evidence="1 2" key="1">
    <citation type="journal article" date="2021" name="Genome Biol. Evol.">
        <title>Complete Genome Sequencing of a Novel Gloeobacter Species from a Waterfall Cave in Mexico.</title>
        <authorList>
            <person name="Saw J.H."/>
            <person name="Cardona T."/>
            <person name="Montejano G."/>
        </authorList>
    </citation>
    <scope>NUCLEOTIDE SEQUENCE [LARGE SCALE GENOMIC DNA]</scope>
    <source>
        <strain evidence="1">MG652769</strain>
    </source>
</reference>